<sequence length="158" mass="17382">MTQANQQVIAASDLPALGQPLLGGVFAARYWLNGQERALILPTDEFEGVWGEYGVEIPGASSYSDGYANSVAMAEGGSEIAKKALELDAYIPSCLEGQLLMAAKAEGLVTLREDRWHYLSTQYSANGAYYMGFEYGWLFSFGKDVERLVRPVRSRIIQ</sequence>
<evidence type="ECO:0008006" key="3">
    <source>
        <dbReference type="Google" id="ProtNLM"/>
    </source>
</evidence>
<protein>
    <recommendedName>
        <fullName evidence="3">DUF1566 domain-containing protein</fullName>
    </recommendedName>
</protein>
<dbReference type="STRING" id="1215104.GCA_000730585_02767"/>
<accession>A0A239BN99</accession>
<evidence type="ECO:0000313" key="1">
    <source>
        <dbReference type="EMBL" id="SNS09625.1"/>
    </source>
</evidence>
<evidence type="ECO:0000313" key="2">
    <source>
        <dbReference type="Proteomes" id="UP000198407"/>
    </source>
</evidence>
<name>A0A239BN99_9PSED</name>
<proteinExistence type="predicted"/>
<keyword evidence="2" id="KW-1185">Reference proteome</keyword>
<dbReference type="AlphaFoldDB" id="A0A239BN99"/>
<dbReference type="EMBL" id="FZOL01000003">
    <property type="protein sequence ID" value="SNS09625.1"/>
    <property type="molecule type" value="Genomic_DNA"/>
</dbReference>
<organism evidence="1 2">
    <name type="scientific">Pseudomonas japonica</name>
    <dbReference type="NCBI Taxonomy" id="256466"/>
    <lineage>
        <taxon>Bacteria</taxon>
        <taxon>Pseudomonadati</taxon>
        <taxon>Pseudomonadota</taxon>
        <taxon>Gammaproteobacteria</taxon>
        <taxon>Pseudomonadales</taxon>
        <taxon>Pseudomonadaceae</taxon>
        <taxon>Pseudomonas</taxon>
    </lineage>
</organism>
<dbReference type="Proteomes" id="UP000198407">
    <property type="component" value="Unassembled WGS sequence"/>
</dbReference>
<dbReference type="RefSeq" id="WP_042124968.1">
    <property type="nucleotide sequence ID" value="NZ_FZOL01000003.1"/>
</dbReference>
<gene>
    <name evidence="1" type="ORF">SAMN05444352_103106</name>
</gene>
<reference evidence="2" key="1">
    <citation type="submission" date="2017-06" db="EMBL/GenBank/DDBJ databases">
        <authorList>
            <person name="Varghese N."/>
            <person name="Submissions S."/>
        </authorList>
    </citation>
    <scope>NUCLEOTIDE SEQUENCE [LARGE SCALE GENOMIC DNA]</scope>
    <source>
        <strain evidence="2">DSM 22348</strain>
    </source>
</reference>
<dbReference type="OrthoDB" id="6845395at2"/>